<name>A0A7G9RL79_9BURK</name>
<organism evidence="3 4">
    <name type="scientific">Diaphorobacter ruginosibacter</name>
    <dbReference type="NCBI Taxonomy" id="1715720"/>
    <lineage>
        <taxon>Bacteria</taxon>
        <taxon>Pseudomonadati</taxon>
        <taxon>Pseudomonadota</taxon>
        <taxon>Betaproteobacteria</taxon>
        <taxon>Burkholderiales</taxon>
        <taxon>Comamonadaceae</taxon>
        <taxon>Diaphorobacter</taxon>
    </lineage>
</organism>
<evidence type="ECO:0000256" key="2">
    <source>
        <dbReference type="SAM" id="SignalP"/>
    </source>
</evidence>
<evidence type="ECO:0000256" key="1">
    <source>
        <dbReference type="ARBA" id="ARBA00006987"/>
    </source>
</evidence>
<evidence type="ECO:0000313" key="3">
    <source>
        <dbReference type="EMBL" id="QNN56354.1"/>
    </source>
</evidence>
<dbReference type="EMBL" id="CP060714">
    <property type="protein sequence ID" value="QNN56354.1"/>
    <property type="molecule type" value="Genomic_DNA"/>
</dbReference>
<sequence>MSHVRRQILKSLLAASAAAHAPWGLAQPHAAGGRSIRLLVGFPPGGGTDAIARLLAEKLKDELGEAVIVDNRPGAGGQIAAQVLKGSPADGGTLFLTHDHTISILPQVVRKPGFDPDHDFVPAGGFATFVNCLAVSAAAPVRTFAEYVDWVRHKGHGKSAVGIPAPASTPEFLVQLIGRRFDLDLLAAPYRGSAPMIADMLGQQIPAGIGSVQDFLENHKAGKLRVLAVLGGKRQALLPDVPTFGELGLKGFEDTPYYGIYAPRGTPEAVISRFSHALAKVVGMPEVKTQLTGLGLEVEFMTPAQLSARERAYSAVWKKIIRESGFVPQ</sequence>
<dbReference type="InterPro" id="IPR042100">
    <property type="entry name" value="Bug_dom1"/>
</dbReference>
<comment type="similarity">
    <text evidence="1">Belongs to the UPF0065 (bug) family.</text>
</comment>
<reference evidence="3 4" key="1">
    <citation type="submission" date="2020-08" db="EMBL/GenBank/DDBJ databases">
        <title>Genome sequence of Diaphorobacter ruginosibacter DSM 27467T.</title>
        <authorList>
            <person name="Hyun D.-W."/>
            <person name="Bae J.-W."/>
        </authorList>
    </citation>
    <scope>NUCLEOTIDE SEQUENCE [LARGE SCALE GENOMIC DNA]</scope>
    <source>
        <strain evidence="3 4">DSM 27467</strain>
    </source>
</reference>
<dbReference type="InterPro" id="IPR005064">
    <property type="entry name" value="BUG"/>
</dbReference>
<dbReference type="CDD" id="cd13579">
    <property type="entry name" value="PBP2_Bug_NagM"/>
    <property type="match status" value="1"/>
</dbReference>
<gene>
    <name evidence="3" type="ORF">H9K76_17645</name>
</gene>
<keyword evidence="2" id="KW-0732">Signal</keyword>
<dbReference type="PROSITE" id="PS51318">
    <property type="entry name" value="TAT"/>
    <property type="match status" value="1"/>
</dbReference>
<accession>A0A7G9RL79</accession>
<dbReference type="Proteomes" id="UP000515811">
    <property type="component" value="Chromosome"/>
</dbReference>
<dbReference type="Gene3D" id="3.40.190.150">
    <property type="entry name" value="Bordetella uptake gene, domain 1"/>
    <property type="match status" value="1"/>
</dbReference>
<dbReference type="PIRSF" id="PIRSF017082">
    <property type="entry name" value="YflP"/>
    <property type="match status" value="1"/>
</dbReference>
<feature type="chain" id="PRO_5028868613" evidence="2">
    <location>
        <begin position="22"/>
        <end position="329"/>
    </location>
</feature>
<dbReference type="PANTHER" id="PTHR42928">
    <property type="entry name" value="TRICARBOXYLATE-BINDING PROTEIN"/>
    <property type="match status" value="1"/>
</dbReference>
<dbReference type="AlphaFoldDB" id="A0A7G9RL79"/>
<feature type="signal peptide" evidence="2">
    <location>
        <begin position="1"/>
        <end position="21"/>
    </location>
</feature>
<dbReference type="RefSeq" id="WP_187596620.1">
    <property type="nucleotide sequence ID" value="NZ_CP060714.1"/>
</dbReference>
<keyword evidence="4" id="KW-1185">Reference proteome</keyword>
<proteinExistence type="inferred from homology"/>
<dbReference type="Pfam" id="PF03401">
    <property type="entry name" value="TctC"/>
    <property type="match status" value="1"/>
</dbReference>
<evidence type="ECO:0000313" key="4">
    <source>
        <dbReference type="Proteomes" id="UP000515811"/>
    </source>
</evidence>
<dbReference type="PANTHER" id="PTHR42928:SF5">
    <property type="entry name" value="BLR1237 PROTEIN"/>
    <property type="match status" value="1"/>
</dbReference>
<dbReference type="Gene3D" id="3.40.190.10">
    <property type="entry name" value="Periplasmic binding protein-like II"/>
    <property type="match status" value="1"/>
</dbReference>
<protein>
    <submittedName>
        <fullName evidence="3">Twin-arginine translocation pathway signal</fullName>
    </submittedName>
</protein>
<dbReference type="InterPro" id="IPR006311">
    <property type="entry name" value="TAT_signal"/>
</dbReference>
<dbReference type="KEGG" id="drg:H9K76_17645"/>